<dbReference type="Proteomes" id="UP000324996">
    <property type="component" value="Unassembled WGS sequence"/>
</dbReference>
<keyword evidence="3" id="KW-0804">Transcription</keyword>
<dbReference type="AlphaFoldDB" id="A0A5A7N8W3"/>
<evidence type="ECO:0000313" key="6">
    <source>
        <dbReference type="Proteomes" id="UP000324996"/>
    </source>
</evidence>
<dbReference type="EMBL" id="BKCN01000009">
    <property type="protein sequence ID" value="GER04347.1"/>
    <property type="molecule type" value="Genomic_DNA"/>
</dbReference>
<protein>
    <recommendedName>
        <fullName evidence="4">HTH arsR-type domain-containing protein</fullName>
    </recommendedName>
</protein>
<dbReference type="InterPro" id="IPR011991">
    <property type="entry name" value="ArsR-like_HTH"/>
</dbReference>
<name>A0A5A7N8W3_9PROT</name>
<feature type="domain" description="HTH arsR-type" evidence="4">
    <location>
        <begin position="11"/>
        <end position="105"/>
    </location>
</feature>
<dbReference type="CDD" id="cd00090">
    <property type="entry name" value="HTH_ARSR"/>
    <property type="match status" value="1"/>
</dbReference>
<dbReference type="GO" id="GO:0003677">
    <property type="term" value="F:DNA binding"/>
    <property type="evidence" value="ECO:0007669"/>
    <property type="project" value="UniProtKB-KW"/>
</dbReference>
<dbReference type="SMART" id="SM00418">
    <property type="entry name" value="HTH_ARSR"/>
    <property type="match status" value="1"/>
</dbReference>
<dbReference type="NCBIfam" id="NF033788">
    <property type="entry name" value="HTH_metalloreg"/>
    <property type="match status" value="1"/>
</dbReference>
<dbReference type="InterPro" id="IPR051081">
    <property type="entry name" value="HTH_MetalResp_TranReg"/>
</dbReference>
<evidence type="ECO:0000256" key="2">
    <source>
        <dbReference type="ARBA" id="ARBA00023125"/>
    </source>
</evidence>
<keyword evidence="6" id="KW-1185">Reference proteome</keyword>
<evidence type="ECO:0000256" key="1">
    <source>
        <dbReference type="ARBA" id="ARBA00023015"/>
    </source>
</evidence>
<gene>
    <name evidence="5" type="ORF">JCM17846_20290</name>
</gene>
<dbReference type="PROSITE" id="PS50987">
    <property type="entry name" value="HTH_ARSR_2"/>
    <property type="match status" value="1"/>
</dbReference>
<dbReference type="PANTHER" id="PTHR33154">
    <property type="entry name" value="TRANSCRIPTIONAL REGULATOR, ARSR FAMILY"/>
    <property type="match status" value="1"/>
</dbReference>
<proteinExistence type="predicted"/>
<comment type="caution">
    <text evidence="5">The sequence shown here is derived from an EMBL/GenBank/DDBJ whole genome shotgun (WGS) entry which is preliminary data.</text>
</comment>
<keyword evidence="1" id="KW-0805">Transcription regulation</keyword>
<sequence>MQNPAMTALYENRDLAASVSEKLKVYAQPQRLMILSCLWRGERTVADIGQATGIVQPALSQQLAELRRADLVQTRKEAKQVWYRLADDGVALCVQTMEKIFCDAPEHVMPMPLLVSGQDKRPVKGAARFVRMIINR</sequence>
<dbReference type="PRINTS" id="PR00778">
    <property type="entry name" value="HTHARSR"/>
</dbReference>
<dbReference type="Pfam" id="PF01022">
    <property type="entry name" value="HTH_5"/>
    <property type="match status" value="1"/>
</dbReference>
<keyword evidence="2" id="KW-0238">DNA-binding</keyword>
<dbReference type="Gene3D" id="1.10.10.10">
    <property type="entry name" value="Winged helix-like DNA-binding domain superfamily/Winged helix DNA-binding domain"/>
    <property type="match status" value="1"/>
</dbReference>
<dbReference type="InterPro" id="IPR036390">
    <property type="entry name" value="WH_DNA-bd_sf"/>
</dbReference>
<reference evidence="5 6" key="1">
    <citation type="submission" date="2019-09" db="EMBL/GenBank/DDBJ databases">
        <title>NBRP : Genome information of microbial organism related human and environment.</title>
        <authorList>
            <person name="Hattori M."/>
            <person name="Oshima K."/>
            <person name="Inaba H."/>
            <person name="Suda W."/>
            <person name="Sakamoto M."/>
            <person name="Iino T."/>
            <person name="Kitahara M."/>
            <person name="Oshida Y."/>
            <person name="Iida T."/>
            <person name="Kudo T."/>
            <person name="Itoh T."/>
            <person name="Ohkuma M."/>
        </authorList>
    </citation>
    <scope>NUCLEOTIDE SEQUENCE [LARGE SCALE GENOMIC DNA]</scope>
    <source>
        <strain evidence="5 6">Q-1</strain>
    </source>
</reference>
<dbReference type="InterPro" id="IPR036388">
    <property type="entry name" value="WH-like_DNA-bd_sf"/>
</dbReference>
<evidence type="ECO:0000259" key="4">
    <source>
        <dbReference type="PROSITE" id="PS50987"/>
    </source>
</evidence>
<dbReference type="GO" id="GO:0003700">
    <property type="term" value="F:DNA-binding transcription factor activity"/>
    <property type="evidence" value="ECO:0007669"/>
    <property type="project" value="InterPro"/>
</dbReference>
<dbReference type="SUPFAM" id="SSF46785">
    <property type="entry name" value="Winged helix' DNA-binding domain"/>
    <property type="match status" value="1"/>
</dbReference>
<dbReference type="InterPro" id="IPR001845">
    <property type="entry name" value="HTH_ArsR_DNA-bd_dom"/>
</dbReference>
<dbReference type="PANTHER" id="PTHR33154:SF28">
    <property type="entry name" value="HTH-TYPE TRANSCRIPTIONAL REGULATOR YGAV-RELATED"/>
    <property type="match status" value="1"/>
</dbReference>
<evidence type="ECO:0000256" key="3">
    <source>
        <dbReference type="ARBA" id="ARBA00023163"/>
    </source>
</evidence>
<accession>A0A5A7N8W3</accession>
<organism evidence="5 6">
    <name type="scientific">Iodidimonas nitroreducens</name>
    <dbReference type="NCBI Taxonomy" id="1236968"/>
    <lineage>
        <taxon>Bacteria</taxon>
        <taxon>Pseudomonadati</taxon>
        <taxon>Pseudomonadota</taxon>
        <taxon>Alphaproteobacteria</taxon>
        <taxon>Iodidimonadales</taxon>
        <taxon>Iodidimonadaceae</taxon>
        <taxon>Iodidimonas</taxon>
    </lineage>
</organism>
<evidence type="ECO:0000313" key="5">
    <source>
        <dbReference type="EMBL" id="GER04347.1"/>
    </source>
</evidence>